<dbReference type="STRING" id="6265.A0A0B2V5Z8"/>
<dbReference type="CDD" id="cd06532">
    <property type="entry name" value="Glyco_transf_25"/>
    <property type="match status" value="1"/>
</dbReference>
<evidence type="ECO:0000256" key="3">
    <source>
        <dbReference type="ARBA" id="ARBA00022679"/>
    </source>
</evidence>
<dbReference type="SMART" id="SM00220">
    <property type="entry name" value="S_TKc"/>
    <property type="match status" value="1"/>
</dbReference>
<dbReference type="InterPro" id="IPR011009">
    <property type="entry name" value="Kinase-like_dom_sf"/>
</dbReference>
<organism evidence="11 12">
    <name type="scientific">Toxocara canis</name>
    <name type="common">Canine roundworm</name>
    <dbReference type="NCBI Taxonomy" id="6265"/>
    <lineage>
        <taxon>Eukaryota</taxon>
        <taxon>Metazoa</taxon>
        <taxon>Ecdysozoa</taxon>
        <taxon>Nematoda</taxon>
        <taxon>Chromadorea</taxon>
        <taxon>Rhabditida</taxon>
        <taxon>Spirurina</taxon>
        <taxon>Ascaridomorpha</taxon>
        <taxon>Ascaridoidea</taxon>
        <taxon>Toxocaridae</taxon>
        <taxon>Toxocara</taxon>
    </lineage>
</organism>
<feature type="signal peptide" evidence="9">
    <location>
        <begin position="1"/>
        <end position="17"/>
    </location>
</feature>
<dbReference type="GO" id="GO:0004674">
    <property type="term" value="F:protein serine/threonine kinase activity"/>
    <property type="evidence" value="ECO:0007669"/>
    <property type="project" value="UniProtKB-KW"/>
</dbReference>
<gene>
    <name evidence="11" type="ORF">Tcan_17302</name>
</gene>
<dbReference type="GO" id="GO:0005794">
    <property type="term" value="C:Golgi apparatus"/>
    <property type="evidence" value="ECO:0007669"/>
    <property type="project" value="TreeGrafter"/>
</dbReference>
<evidence type="ECO:0000256" key="7">
    <source>
        <dbReference type="ARBA" id="ARBA00047899"/>
    </source>
</evidence>
<keyword evidence="9" id="KW-0732">Signal</keyword>
<keyword evidence="12" id="KW-1185">Reference proteome</keyword>
<evidence type="ECO:0000259" key="10">
    <source>
        <dbReference type="PROSITE" id="PS50011"/>
    </source>
</evidence>
<sequence length="814" mass="94167">MLATVLCCWLWAHWVYGLFPGTVPDEGDYRHLYPVLSLNVYLEDHAHALPYLFGLIENLDYPKDRISLNVLVGTHFDATLEKAKWWLKGVGALYRSTYLVEDAENWREEALVRSRLSNAKYAFLMRGDHFLWDSRVLQHLIAKKRVVVSPLLHGPFGDNSSFFVSEKFDSREEIATHQVARAVEPLLIDTSHTDATYLTFSRDNIAHSEYLPVDPLSVFTVSADRMDIPLFVDNEFFYGYFFDSSLYSLSFRRQLIRYFVANLVSDYGLMPLIYSAYVAPSYPKPSLFSVDRIYVINLLRRAERRQKMSEVLKLIGVDYELWRATDGKLLQNEEFAADVVPLPGYEDPYHKRPMKAGEIGCFLSHYRIWRDVVEKSFSRVIVFEDDLRFVLNSTSMLVELIDDLDRTALQWDLVYLGRKRLENVQENWVAGHRHLSTVGYSYWTLGYLLSRSGAEKLLRAEPLKKMVPVDEYIPIMFNQHPNTTWKEAFPRRDLIAYTIYPTIVVPERYTNEQGYYHRMGCVWGKADVEVGDRQFNINKLLAKGGFSEVFMVSEVGTSQRWALKQVECHSSHDVERVRREIDVHERFGSHPNILALECLSDELINGVRRFSLIFIFFKKGSLQDELTSRRTHNDYMEEDRVIRLFTQISSAVSFLHSSAPSIAHRDLKPGNILLSEDDRPVLMDFGSCCECPLFIETSKQSKFQLINEAAELCSMPYRAPELFVCAIGSVIDQSIDIWSLGCLLYAICFFRSPFDDIYERGDSIALAVQSGKITFEEQHPFSSKIVELIRTMLKVEPKERPTIQTVCELIRKET</sequence>
<keyword evidence="4" id="KW-0547">Nucleotide-binding</keyword>
<dbReference type="GO" id="GO:0005524">
    <property type="term" value="F:ATP binding"/>
    <property type="evidence" value="ECO:0007669"/>
    <property type="project" value="UniProtKB-KW"/>
</dbReference>
<dbReference type="InterPro" id="IPR000719">
    <property type="entry name" value="Prot_kinase_dom"/>
</dbReference>
<keyword evidence="6" id="KW-0067">ATP-binding</keyword>
<dbReference type="EMBL" id="JPKZ01002496">
    <property type="protein sequence ID" value="KHN76405.1"/>
    <property type="molecule type" value="Genomic_DNA"/>
</dbReference>
<feature type="domain" description="Protein kinase" evidence="10">
    <location>
        <begin position="535"/>
        <end position="814"/>
    </location>
</feature>
<dbReference type="Pfam" id="PF01755">
    <property type="entry name" value="Glyco_transf_25"/>
    <property type="match status" value="1"/>
</dbReference>
<evidence type="ECO:0000256" key="1">
    <source>
        <dbReference type="ARBA" id="ARBA00012513"/>
    </source>
</evidence>
<keyword evidence="2" id="KW-0723">Serine/threonine-protein kinase</keyword>
<evidence type="ECO:0000256" key="8">
    <source>
        <dbReference type="ARBA" id="ARBA00048679"/>
    </source>
</evidence>
<proteinExistence type="predicted"/>
<dbReference type="Gene3D" id="1.10.510.10">
    <property type="entry name" value="Transferase(Phosphotransferase) domain 1"/>
    <property type="match status" value="1"/>
</dbReference>
<reference evidence="11 12" key="1">
    <citation type="submission" date="2014-11" db="EMBL/GenBank/DDBJ databases">
        <title>Genetic blueprint of the zoonotic pathogen Toxocara canis.</title>
        <authorList>
            <person name="Zhu X.-Q."/>
            <person name="Korhonen P.K."/>
            <person name="Cai H."/>
            <person name="Young N.D."/>
            <person name="Nejsum P."/>
            <person name="von Samson-Himmelstjerna G."/>
            <person name="Boag P.R."/>
            <person name="Tan P."/>
            <person name="Li Q."/>
            <person name="Min J."/>
            <person name="Yang Y."/>
            <person name="Wang X."/>
            <person name="Fang X."/>
            <person name="Hall R.S."/>
            <person name="Hofmann A."/>
            <person name="Sternberg P.W."/>
            <person name="Jex A.R."/>
            <person name="Gasser R.B."/>
        </authorList>
    </citation>
    <scope>NUCLEOTIDE SEQUENCE [LARGE SCALE GENOMIC DNA]</scope>
    <source>
        <strain evidence="11">PN_DK_2014</strain>
    </source>
</reference>
<accession>A0A0B2V5Z8</accession>
<comment type="catalytic activity">
    <reaction evidence="8">
        <text>L-seryl-[protein] + ATP = O-phospho-L-seryl-[protein] + ADP + H(+)</text>
        <dbReference type="Rhea" id="RHEA:17989"/>
        <dbReference type="Rhea" id="RHEA-COMP:9863"/>
        <dbReference type="Rhea" id="RHEA-COMP:11604"/>
        <dbReference type="ChEBI" id="CHEBI:15378"/>
        <dbReference type="ChEBI" id="CHEBI:29999"/>
        <dbReference type="ChEBI" id="CHEBI:30616"/>
        <dbReference type="ChEBI" id="CHEBI:83421"/>
        <dbReference type="ChEBI" id="CHEBI:456216"/>
        <dbReference type="EC" id="2.7.11.1"/>
    </reaction>
</comment>
<keyword evidence="3 11" id="KW-0808">Transferase</keyword>
<dbReference type="AlphaFoldDB" id="A0A0B2V5Z8"/>
<dbReference type="Pfam" id="PF00069">
    <property type="entry name" value="Pkinase"/>
    <property type="match status" value="1"/>
</dbReference>
<dbReference type="OMA" id="EWITHAV"/>
<dbReference type="Proteomes" id="UP000031036">
    <property type="component" value="Unassembled WGS sequence"/>
</dbReference>
<dbReference type="InterPro" id="IPR008271">
    <property type="entry name" value="Ser/Thr_kinase_AS"/>
</dbReference>
<dbReference type="PROSITE" id="PS00108">
    <property type="entry name" value="PROTEIN_KINASE_ST"/>
    <property type="match status" value="1"/>
</dbReference>
<protein>
    <recommendedName>
        <fullName evidence="1">non-specific serine/threonine protein kinase</fullName>
        <ecNumber evidence="1">2.7.11.1</ecNumber>
    </recommendedName>
</protein>
<evidence type="ECO:0000256" key="6">
    <source>
        <dbReference type="ARBA" id="ARBA00022840"/>
    </source>
</evidence>
<comment type="caution">
    <text evidence="11">The sequence shown here is derived from an EMBL/GenBank/DDBJ whole genome shotgun (WGS) entry which is preliminary data.</text>
</comment>
<dbReference type="InterPro" id="IPR002654">
    <property type="entry name" value="Glyco_trans_25"/>
</dbReference>
<evidence type="ECO:0000256" key="2">
    <source>
        <dbReference type="ARBA" id="ARBA00022527"/>
    </source>
</evidence>
<evidence type="ECO:0000256" key="9">
    <source>
        <dbReference type="SAM" id="SignalP"/>
    </source>
</evidence>
<dbReference type="PANTHER" id="PTHR45998:SF2">
    <property type="entry name" value="SERINE_THREONINE-PROTEIN KINASE 16"/>
    <property type="match status" value="1"/>
</dbReference>
<evidence type="ECO:0000256" key="4">
    <source>
        <dbReference type="ARBA" id="ARBA00022741"/>
    </source>
</evidence>
<name>A0A0B2V5Z8_TOXCA</name>
<evidence type="ECO:0000256" key="5">
    <source>
        <dbReference type="ARBA" id="ARBA00022777"/>
    </source>
</evidence>
<dbReference type="SUPFAM" id="SSF56112">
    <property type="entry name" value="Protein kinase-like (PK-like)"/>
    <property type="match status" value="1"/>
</dbReference>
<evidence type="ECO:0000313" key="12">
    <source>
        <dbReference type="Proteomes" id="UP000031036"/>
    </source>
</evidence>
<feature type="chain" id="PRO_5002095937" description="non-specific serine/threonine protein kinase" evidence="9">
    <location>
        <begin position="18"/>
        <end position="814"/>
    </location>
</feature>
<dbReference type="InterPro" id="IPR052239">
    <property type="entry name" value="Ser/Thr-specific_kinases"/>
</dbReference>
<dbReference type="OrthoDB" id="47375at2759"/>
<evidence type="ECO:0000313" key="11">
    <source>
        <dbReference type="EMBL" id="KHN76405.1"/>
    </source>
</evidence>
<dbReference type="EC" id="2.7.11.1" evidence="1"/>
<keyword evidence="5" id="KW-0418">Kinase</keyword>
<dbReference type="PROSITE" id="PS50011">
    <property type="entry name" value="PROTEIN_KINASE_DOM"/>
    <property type="match status" value="1"/>
</dbReference>
<dbReference type="PANTHER" id="PTHR45998">
    <property type="entry name" value="SERINE/THREONINE-PROTEIN KINASE 16"/>
    <property type="match status" value="1"/>
</dbReference>
<comment type="catalytic activity">
    <reaction evidence="7">
        <text>L-threonyl-[protein] + ATP = O-phospho-L-threonyl-[protein] + ADP + H(+)</text>
        <dbReference type="Rhea" id="RHEA:46608"/>
        <dbReference type="Rhea" id="RHEA-COMP:11060"/>
        <dbReference type="Rhea" id="RHEA-COMP:11605"/>
        <dbReference type="ChEBI" id="CHEBI:15378"/>
        <dbReference type="ChEBI" id="CHEBI:30013"/>
        <dbReference type="ChEBI" id="CHEBI:30616"/>
        <dbReference type="ChEBI" id="CHEBI:61977"/>
        <dbReference type="ChEBI" id="CHEBI:456216"/>
        <dbReference type="EC" id="2.7.11.1"/>
    </reaction>
</comment>